<dbReference type="RefSeq" id="WP_163229752.1">
    <property type="nucleotide sequence ID" value="NZ_WHZW01000004.1"/>
</dbReference>
<dbReference type="CDD" id="cd06261">
    <property type="entry name" value="TM_PBP2"/>
    <property type="match status" value="1"/>
</dbReference>
<evidence type="ECO:0000256" key="5">
    <source>
        <dbReference type="ARBA" id="ARBA00022989"/>
    </source>
</evidence>
<keyword evidence="5 7" id="KW-1133">Transmembrane helix</keyword>
<dbReference type="Pfam" id="PF00528">
    <property type="entry name" value="BPD_transp_1"/>
    <property type="match status" value="1"/>
</dbReference>
<evidence type="ECO:0000259" key="8">
    <source>
        <dbReference type="PROSITE" id="PS50928"/>
    </source>
</evidence>
<comment type="caution">
    <text evidence="9">The sequence shown here is derived from an EMBL/GenBank/DDBJ whole genome shotgun (WGS) entry which is preliminary data.</text>
</comment>
<evidence type="ECO:0000256" key="2">
    <source>
        <dbReference type="ARBA" id="ARBA00022448"/>
    </source>
</evidence>
<evidence type="ECO:0000256" key="1">
    <source>
        <dbReference type="ARBA" id="ARBA00004651"/>
    </source>
</evidence>
<evidence type="ECO:0000256" key="4">
    <source>
        <dbReference type="ARBA" id="ARBA00022692"/>
    </source>
</evidence>
<organism evidence="9 10">
    <name type="scientific">Bifidobacterium aerophilum</name>
    <dbReference type="NCBI Taxonomy" id="1798155"/>
    <lineage>
        <taxon>Bacteria</taxon>
        <taxon>Bacillati</taxon>
        <taxon>Actinomycetota</taxon>
        <taxon>Actinomycetes</taxon>
        <taxon>Bifidobacteriales</taxon>
        <taxon>Bifidobacteriaceae</taxon>
        <taxon>Bifidobacterium</taxon>
    </lineage>
</organism>
<keyword evidence="2 7" id="KW-0813">Transport</keyword>
<feature type="transmembrane region" description="Helical" evidence="7">
    <location>
        <begin position="140"/>
        <end position="162"/>
    </location>
</feature>
<feature type="transmembrane region" description="Helical" evidence="7">
    <location>
        <begin position="183"/>
        <end position="202"/>
    </location>
</feature>
<dbReference type="GO" id="GO:0005886">
    <property type="term" value="C:plasma membrane"/>
    <property type="evidence" value="ECO:0007669"/>
    <property type="project" value="UniProtKB-SubCell"/>
</dbReference>
<feature type="transmembrane region" description="Helical" evidence="7">
    <location>
        <begin position="241"/>
        <end position="262"/>
    </location>
</feature>
<name>A0A6N9Z2S9_9BIFI</name>
<dbReference type="Proteomes" id="UP000469194">
    <property type="component" value="Unassembled WGS sequence"/>
</dbReference>
<evidence type="ECO:0000313" key="10">
    <source>
        <dbReference type="Proteomes" id="UP000469194"/>
    </source>
</evidence>
<protein>
    <submittedName>
        <fullName evidence="9">ABC transporter permease subunit</fullName>
    </submittedName>
</protein>
<reference evidence="9 10" key="1">
    <citation type="submission" date="2019-10" db="EMBL/GenBank/DDBJ databases">
        <title>Bifidobacterium from non-human primates.</title>
        <authorList>
            <person name="Modesto M."/>
        </authorList>
    </citation>
    <scope>NUCLEOTIDE SEQUENCE [LARGE SCALE GENOMIC DNA]</scope>
    <source>
        <strain evidence="9 10">TRE17</strain>
    </source>
</reference>
<evidence type="ECO:0000256" key="3">
    <source>
        <dbReference type="ARBA" id="ARBA00022475"/>
    </source>
</evidence>
<dbReference type="PANTHER" id="PTHR43744">
    <property type="entry name" value="ABC TRANSPORTER PERMEASE PROTEIN MG189-RELATED-RELATED"/>
    <property type="match status" value="1"/>
</dbReference>
<keyword evidence="3" id="KW-1003">Cell membrane</keyword>
<dbReference type="PANTHER" id="PTHR43744:SF12">
    <property type="entry name" value="ABC TRANSPORTER PERMEASE PROTEIN MG189-RELATED"/>
    <property type="match status" value="1"/>
</dbReference>
<proteinExistence type="inferred from homology"/>
<dbReference type="EMBL" id="WHZW01000004">
    <property type="protein sequence ID" value="NEG88949.1"/>
    <property type="molecule type" value="Genomic_DNA"/>
</dbReference>
<comment type="subcellular location">
    <subcellularLocation>
        <location evidence="1 7">Cell membrane</location>
        <topology evidence="1 7">Multi-pass membrane protein</topology>
    </subcellularLocation>
</comment>
<keyword evidence="10" id="KW-1185">Reference proteome</keyword>
<evidence type="ECO:0000256" key="6">
    <source>
        <dbReference type="ARBA" id="ARBA00023136"/>
    </source>
</evidence>
<feature type="transmembrane region" description="Helical" evidence="7">
    <location>
        <begin position="12"/>
        <end position="33"/>
    </location>
</feature>
<accession>A0A6N9Z2S9</accession>
<dbReference type="Gene3D" id="1.10.3720.10">
    <property type="entry name" value="MetI-like"/>
    <property type="match status" value="1"/>
</dbReference>
<comment type="similarity">
    <text evidence="7">Belongs to the binding-protein-dependent transport system permease family.</text>
</comment>
<feature type="domain" description="ABC transmembrane type-1" evidence="8">
    <location>
        <begin position="72"/>
        <end position="262"/>
    </location>
</feature>
<keyword evidence="4 7" id="KW-0812">Transmembrane</keyword>
<keyword evidence="6 7" id="KW-0472">Membrane</keyword>
<dbReference type="SUPFAM" id="SSF161098">
    <property type="entry name" value="MetI-like"/>
    <property type="match status" value="1"/>
</dbReference>
<evidence type="ECO:0000313" key="9">
    <source>
        <dbReference type="EMBL" id="NEG88949.1"/>
    </source>
</evidence>
<feature type="transmembrane region" description="Helical" evidence="7">
    <location>
        <begin position="104"/>
        <end position="128"/>
    </location>
</feature>
<evidence type="ECO:0000256" key="7">
    <source>
        <dbReference type="RuleBase" id="RU363032"/>
    </source>
</evidence>
<sequence>MSLHTREYVASVIRSIVMIFVALVCLIPLYMIVVNTFKDSAGMSQNPFGLPSRISFDNYVYAFENLPIVRSTINTVIVTGVAVFLQVLIGSLGAYGIIQKNSRFTAAIGTFLMLSFIIPGQALLIPQYQMESAAGLTDSLLGLIVIYLASATFCYFLIVGYMRGLPKELFEAARLDGASPFRIYWQIVLPLCRPILATVVVFETMWTWNDFVTPKIYISSNENQTLVLQVYNAIGQFTTNWPLFMTITVLALVPVFFFFVLCQKWIVSGLVSGSVKG</sequence>
<gene>
    <name evidence="9" type="ORF">GFD25_02780</name>
</gene>
<dbReference type="AlphaFoldDB" id="A0A6N9Z2S9"/>
<dbReference type="InterPro" id="IPR000515">
    <property type="entry name" value="MetI-like"/>
</dbReference>
<dbReference type="PROSITE" id="PS50928">
    <property type="entry name" value="ABC_TM1"/>
    <property type="match status" value="1"/>
</dbReference>
<dbReference type="InterPro" id="IPR035906">
    <property type="entry name" value="MetI-like_sf"/>
</dbReference>
<dbReference type="GO" id="GO:0055085">
    <property type="term" value="P:transmembrane transport"/>
    <property type="evidence" value="ECO:0007669"/>
    <property type="project" value="InterPro"/>
</dbReference>
<feature type="transmembrane region" description="Helical" evidence="7">
    <location>
        <begin position="76"/>
        <end position="97"/>
    </location>
</feature>